<comment type="subcellular location">
    <subcellularLocation>
        <location evidence="1">Membrane</location>
        <topology evidence="1">Single-pass type I membrane protein</topology>
    </subcellularLocation>
</comment>
<feature type="compositionally biased region" description="Low complexity" evidence="10">
    <location>
        <begin position="150"/>
        <end position="182"/>
    </location>
</feature>
<name>A0AA39CGX8_9EURO</name>
<dbReference type="InterPro" id="IPR051008">
    <property type="entry name" value="Telomere_Capping_Maintenance"/>
</dbReference>
<evidence type="ECO:0000256" key="11">
    <source>
        <dbReference type="SAM" id="Phobius"/>
    </source>
</evidence>
<protein>
    <recommendedName>
        <fullName evidence="9">Maintenance of telomere capping protein 6</fullName>
    </recommendedName>
</protein>
<dbReference type="Pfam" id="PF25506">
    <property type="entry name" value="TIM-barrel_MTC6"/>
    <property type="match status" value="1"/>
</dbReference>
<dbReference type="GO" id="GO:0016020">
    <property type="term" value="C:membrane"/>
    <property type="evidence" value="ECO:0007669"/>
    <property type="project" value="UniProtKB-SubCell"/>
</dbReference>
<feature type="region of interest" description="Disordered" evidence="10">
    <location>
        <begin position="144"/>
        <end position="182"/>
    </location>
</feature>
<evidence type="ECO:0000256" key="8">
    <source>
        <dbReference type="ARBA" id="ARBA00038159"/>
    </source>
</evidence>
<sequence length="665" mass="72382">MSTLSYKPDPGAEPDDHWATVYLSMRDASAEIPINFITHPGVHVTQACFSERVYDDLPAQTCISDLFAGQFRRLIIDLYWDNINQQFNLCPVELPPLVGNNTAGYSVDSSALYSITASTTVPLSTSPQTTTTLSNATTSVDATLQKRQQSTASLTDASTSTNDTASASSSAEGSSSAPVNATSTVNSISTSTTDVAIPTATGATGGTLLRLGPYLCSLDLNIGSIISLYDDYIHSTSDTLSARLQFLDLNLHAAAPFTDPSAPAHTPMPARLPAADDLIGAQFRAQLDDSLFTPLALEVDRRNLNKTWFRDDYRVVTDTSYFRTIHTSQDGTMSTTDGWPGEAWALLTDSRRLLVSWGDIDHQMAQYDFRTDSFNIFNASDLIYTPPVEWDSGGSVTAGCLYHKGETTVTTTNASWAMGMIDNTNPSVLPSLAENMTACGLSPVLNTTIGDAAATHNLLPYQDFAQSAVYGWAQGEPANASSSTNNDDLRCAVLDSNSPYNGHWRVETCQKTRRAACRIAGQPFAWRLSTSNVPFGSAPDACPEHTAFGLPRTGLENTYLYQQILKDTSSDCDDDCKEIMSGVWINFNSLDQPNCWVIDGPNGTCPYSGFQEEQDKRNVLIPTIAAIIILILSVLTLLVKCNQNRRNRRTRRRGENGWEYEGIPS</sequence>
<keyword evidence="3" id="KW-0732">Signal</keyword>
<feature type="domain" description="MTC6 partial TIM-barrel" evidence="12">
    <location>
        <begin position="19"/>
        <end position="459"/>
    </location>
</feature>
<evidence type="ECO:0000256" key="10">
    <source>
        <dbReference type="SAM" id="MobiDB-lite"/>
    </source>
</evidence>
<evidence type="ECO:0000256" key="5">
    <source>
        <dbReference type="ARBA" id="ARBA00023136"/>
    </source>
</evidence>
<comment type="caution">
    <text evidence="13">The sequence shown here is derived from an EMBL/GenBank/DDBJ whole genome shotgun (WGS) entry which is preliminary data.</text>
</comment>
<evidence type="ECO:0000256" key="3">
    <source>
        <dbReference type="ARBA" id="ARBA00022729"/>
    </source>
</evidence>
<dbReference type="EMBL" id="JAPDRK010000010">
    <property type="protein sequence ID" value="KAJ9608261.1"/>
    <property type="molecule type" value="Genomic_DNA"/>
</dbReference>
<keyword evidence="2 11" id="KW-0812">Transmembrane</keyword>
<evidence type="ECO:0000256" key="2">
    <source>
        <dbReference type="ARBA" id="ARBA00022692"/>
    </source>
</evidence>
<evidence type="ECO:0000256" key="4">
    <source>
        <dbReference type="ARBA" id="ARBA00022989"/>
    </source>
</evidence>
<gene>
    <name evidence="13" type="primary">MTC6</name>
    <name evidence="13" type="ORF">H2200_007249</name>
</gene>
<keyword evidence="5 11" id="KW-0472">Membrane</keyword>
<accession>A0AA39CGX8</accession>
<evidence type="ECO:0000256" key="9">
    <source>
        <dbReference type="ARBA" id="ARBA00039865"/>
    </source>
</evidence>
<comment type="similarity">
    <text evidence="8">Belongs to the MTC6 family.</text>
</comment>
<keyword evidence="4 11" id="KW-1133">Transmembrane helix</keyword>
<evidence type="ECO:0000256" key="6">
    <source>
        <dbReference type="ARBA" id="ARBA00023180"/>
    </source>
</evidence>
<evidence type="ECO:0000313" key="13">
    <source>
        <dbReference type="EMBL" id="KAJ9608261.1"/>
    </source>
</evidence>
<keyword evidence="14" id="KW-1185">Reference proteome</keyword>
<proteinExistence type="inferred from homology"/>
<keyword evidence="6" id="KW-0325">Glycoprotein</keyword>
<feature type="transmembrane region" description="Helical" evidence="11">
    <location>
        <begin position="619"/>
        <end position="639"/>
    </location>
</feature>
<dbReference type="AlphaFoldDB" id="A0AA39CGX8"/>
<evidence type="ECO:0000259" key="12">
    <source>
        <dbReference type="Pfam" id="PF25506"/>
    </source>
</evidence>
<organism evidence="13 14">
    <name type="scientific">Cladophialophora chaetospira</name>
    <dbReference type="NCBI Taxonomy" id="386627"/>
    <lineage>
        <taxon>Eukaryota</taxon>
        <taxon>Fungi</taxon>
        <taxon>Dikarya</taxon>
        <taxon>Ascomycota</taxon>
        <taxon>Pezizomycotina</taxon>
        <taxon>Eurotiomycetes</taxon>
        <taxon>Chaetothyriomycetidae</taxon>
        <taxon>Chaetothyriales</taxon>
        <taxon>Herpotrichiellaceae</taxon>
        <taxon>Cladophialophora</taxon>
    </lineage>
</organism>
<evidence type="ECO:0000256" key="7">
    <source>
        <dbReference type="ARBA" id="ARBA00037703"/>
    </source>
</evidence>
<dbReference type="PANTHER" id="PTHR35518:SF2">
    <property type="entry name" value="MAINTENANCE OF TELOMERE CAPPING PROTEIN 6"/>
    <property type="match status" value="1"/>
</dbReference>
<evidence type="ECO:0000313" key="14">
    <source>
        <dbReference type="Proteomes" id="UP001172673"/>
    </source>
</evidence>
<reference evidence="13" key="1">
    <citation type="submission" date="2022-10" db="EMBL/GenBank/DDBJ databases">
        <title>Culturing micro-colonial fungi from biological soil crusts in the Mojave desert and describing Neophaeococcomyces mojavensis, and introducing the new genera and species Taxawa tesnikishii.</title>
        <authorList>
            <person name="Kurbessoian T."/>
            <person name="Stajich J.E."/>
        </authorList>
    </citation>
    <scope>NUCLEOTIDE SEQUENCE</scope>
    <source>
        <strain evidence="13">TK_41</strain>
    </source>
</reference>
<dbReference type="InterPro" id="IPR057530">
    <property type="entry name" value="TIM-barrel_MTC6"/>
</dbReference>
<evidence type="ECO:0000256" key="1">
    <source>
        <dbReference type="ARBA" id="ARBA00004479"/>
    </source>
</evidence>
<dbReference type="PANTHER" id="PTHR35518">
    <property type="entry name" value="MAINTENANCE OF TELOMOERE CAPPING"/>
    <property type="match status" value="1"/>
</dbReference>
<dbReference type="Proteomes" id="UP001172673">
    <property type="component" value="Unassembled WGS sequence"/>
</dbReference>
<comment type="function">
    <text evidence="7">May be involved in telomere capping.</text>
</comment>